<organism evidence="7">
    <name type="scientific">hydrothermal vent metagenome</name>
    <dbReference type="NCBI Taxonomy" id="652676"/>
    <lineage>
        <taxon>unclassified sequences</taxon>
        <taxon>metagenomes</taxon>
        <taxon>ecological metagenomes</taxon>
    </lineage>
</organism>
<feature type="domain" description="Cytochrome c" evidence="6">
    <location>
        <begin position="26"/>
        <end position="104"/>
    </location>
</feature>
<sequence>MDCRVGFYRIFVLFLVLFTVGAAQAGDPQRGRQIYIDHCAGCHGRTGSPTMAAVPAFSRGEGVMKSDHELLAFIKRGQGVMPGYDGLLTEMEIRDTLAFIRTLF</sequence>
<reference evidence="7" key="1">
    <citation type="submission" date="2018-06" db="EMBL/GenBank/DDBJ databases">
        <authorList>
            <person name="Zhirakovskaya E."/>
        </authorList>
    </citation>
    <scope>NUCLEOTIDE SEQUENCE</scope>
</reference>
<gene>
    <name evidence="7" type="ORF">MNBD_GAMMA20-1952</name>
</gene>
<evidence type="ECO:0000259" key="6">
    <source>
        <dbReference type="PROSITE" id="PS51007"/>
    </source>
</evidence>
<dbReference type="InterPro" id="IPR008168">
    <property type="entry name" value="Cyt_C_IC"/>
</dbReference>
<keyword evidence="5" id="KW-0408">Iron</keyword>
<evidence type="ECO:0000256" key="5">
    <source>
        <dbReference type="ARBA" id="ARBA00023004"/>
    </source>
</evidence>
<evidence type="ECO:0000313" key="7">
    <source>
        <dbReference type="EMBL" id="VAW92716.1"/>
    </source>
</evidence>
<dbReference type="GO" id="GO:0005506">
    <property type="term" value="F:iron ion binding"/>
    <property type="evidence" value="ECO:0007669"/>
    <property type="project" value="InterPro"/>
</dbReference>
<dbReference type="InterPro" id="IPR051459">
    <property type="entry name" value="Cytochrome_c-type_DH"/>
</dbReference>
<keyword evidence="2" id="KW-0349">Heme</keyword>
<dbReference type="EMBL" id="UOFU01000004">
    <property type="protein sequence ID" value="VAW92716.1"/>
    <property type="molecule type" value="Genomic_DNA"/>
</dbReference>
<name>A0A3B1AJ80_9ZZZZ</name>
<accession>A0A3B1AJ80</accession>
<keyword evidence="3" id="KW-0479">Metal-binding</keyword>
<dbReference type="InterPro" id="IPR009056">
    <property type="entry name" value="Cyt_c-like_dom"/>
</dbReference>
<dbReference type="PANTHER" id="PTHR35008:SF8">
    <property type="entry name" value="ALCOHOL DEHYDROGENASE CYTOCHROME C SUBUNIT"/>
    <property type="match status" value="1"/>
</dbReference>
<dbReference type="Gene3D" id="1.10.760.10">
    <property type="entry name" value="Cytochrome c-like domain"/>
    <property type="match status" value="1"/>
</dbReference>
<evidence type="ECO:0000256" key="2">
    <source>
        <dbReference type="ARBA" id="ARBA00022617"/>
    </source>
</evidence>
<evidence type="ECO:0000256" key="1">
    <source>
        <dbReference type="ARBA" id="ARBA00022448"/>
    </source>
</evidence>
<keyword evidence="1" id="KW-0813">Transport</keyword>
<evidence type="ECO:0000256" key="4">
    <source>
        <dbReference type="ARBA" id="ARBA00022982"/>
    </source>
</evidence>
<protein>
    <recommendedName>
        <fullName evidence="6">Cytochrome c domain-containing protein</fullName>
    </recommendedName>
</protein>
<dbReference type="AlphaFoldDB" id="A0A3B1AJ80"/>
<dbReference type="SUPFAM" id="SSF46626">
    <property type="entry name" value="Cytochrome c"/>
    <property type="match status" value="1"/>
</dbReference>
<proteinExistence type="predicted"/>
<dbReference type="GO" id="GO:0009055">
    <property type="term" value="F:electron transfer activity"/>
    <property type="evidence" value="ECO:0007669"/>
    <property type="project" value="InterPro"/>
</dbReference>
<evidence type="ECO:0000256" key="3">
    <source>
        <dbReference type="ARBA" id="ARBA00022723"/>
    </source>
</evidence>
<dbReference type="PROSITE" id="PS51007">
    <property type="entry name" value="CYTC"/>
    <property type="match status" value="1"/>
</dbReference>
<dbReference type="Pfam" id="PF13442">
    <property type="entry name" value="Cytochrome_CBB3"/>
    <property type="match status" value="1"/>
</dbReference>
<dbReference type="PRINTS" id="PR00605">
    <property type="entry name" value="CYTCHROMECIC"/>
</dbReference>
<dbReference type="GO" id="GO:0020037">
    <property type="term" value="F:heme binding"/>
    <property type="evidence" value="ECO:0007669"/>
    <property type="project" value="InterPro"/>
</dbReference>
<keyword evidence="4" id="KW-0249">Electron transport</keyword>
<dbReference type="PANTHER" id="PTHR35008">
    <property type="entry name" value="BLL4482 PROTEIN-RELATED"/>
    <property type="match status" value="1"/>
</dbReference>
<dbReference type="InterPro" id="IPR036909">
    <property type="entry name" value="Cyt_c-like_dom_sf"/>
</dbReference>